<gene>
    <name evidence="2" type="ORF">D3873_05895</name>
</gene>
<dbReference type="InterPro" id="IPR006674">
    <property type="entry name" value="HD_domain"/>
</dbReference>
<dbReference type="RefSeq" id="WP_119883178.1">
    <property type="nucleotide sequence ID" value="NZ_CP032418.1"/>
</dbReference>
<dbReference type="PANTHER" id="PTHR33594:SF1">
    <property type="entry name" value="HD_PDEASE DOMAIN-CONTAINING PROTEIN"/>
    <property type="match status" value="1"/>
</dbReference>
<dbReference type="KEGG" id="paek:D3873_05895"/>
<dbReference type="SMART" id="SM00471">
    <property type="entry name" value="HDc"/>
    <property type="match status" value="1"/>
</dbReference>
<dbReference type="SUPFAM" id="SSF109604">
    <property type="entry name" value="HD-domain/PDEase-like"/>
    <property type="match status" value="1"/>
</dbReference>
<dbReference type="PANTHER" id="PTHR33594">
    <property type="entry name" value="SUPERFAMILY HYDROLASE, PUTATIVE (AFU_ORTHOLOGUE AFUA_1G03035)-RELATED"/>
    <property type="match status" value="1"/>
</dbReference>
<evidence type="ECO:0000313" key="2">
    <source>
        <dbReference type="EMBL" id="AYC29438.1"/>
    </source>
</evidence>
<dbReference type="Proteomes" id="UP000265725">
    <property type="component" value="Chromosome"/>
</dbReference>
<evidence type="ECO:0000313" key="3">
    <source>
        <dbReference type="Proteomes" id="UP000265725"/>
    </source>
</evidence>
<dbReference type="AlphaFoldDB" id="A0A385YUS2"/>
<feature type="domain" description="HD/PDEase" evidence="1">
    <location>
        <begin position="17"/>
        <end position="130"/>
    </location>
</feature>
<dbReference type="InterPro" id="IPR003607">
    <property type="entry name" value="HD/PDEase_dom"/>
</dbReference>
<keyword evidence="3" id="KW-1185">Reference proteome</keyword>
<dbReference type="OrthoDB" id="9797344at2"/>
<dbReference type="CDD" id="cd00077">
    <property type="entry name" value="HDc"/>
    <property type="match status" value="1"/>
</dbReference>
<dbReference type="EMBL" id="CP032418">
    <property type="protein sequence ID" value="AYC29438.1"/>
    <property type="molecule type" value="Genomic_DNA"/>
</dbReference>
<evidence type="ECO:0000259" key="1">
    <source>
        <dbReference type="SMART" id="SM00471"/>
    </source>
</evidence>
<accession>A0A385YUS2</accession>
<dbReference type="Gene3D" id="1.10.3210.50">
    <property type="match status" value="1"/>
</dbReference>
<reference evidence="3" key="1">
    <citation type="submission" date="2018-09" db="EMBL/GenBank/DDBJ databases">
        <authorList>
            <person name="Zhu H."/>
        </authorList>
    </citation>
    <scope>NUCLEOTIDE SEQUENCE [LARGE SCALE GENOMIC DNA]</scope>
    <source>
        <strain evidence="3">K2R23-3</strain>
    </source>
</reference>
<sequence>MNEKIIHFVQTRYEQFDASHDWQHIERVLENAARICETEENVREDIINYAILLHDVDDPKYKKEFEKSYIDEALSFLVIPKEEKDWIKEIIHSTSFNGGNQHDATTLEAKIVRDADRLDAIGAIGIARTFAYGGAKGRKLYDWNEMVREEMTEEEYRSTTTSSVTHFYEKLFLLKELMVTTEGKRLAQERHEFMELFIHQLQNETRARK</sequence>
<dbReference type="Pfam" id="PF01966">
    <property type="entry name" value="HD"/>
    <property type="match status" value="1"/>
</dbReference>
<name>A0A385YUS2_9BACL</name>
<proteinExistence type="predicted"/>
<organism evidence="2 3">
    <name type="scientific">Paenisporosarcina cavernae</name>
    <dbReference type="NCBI Taxonomy" id="2320858"/>
    <lineage>
        <taxon>Bacteria</taxon>
        <taxon>Bacillati</taxon>
        <taxon>Bacillota</taxon>
        <taxon>Bacilli</taxon>
        <taxon>Bacillales</taxon>
        <taxon>Caryophanaceae</taxon>
        <taxon>Paenisporosarcina</taxon>
    </lineage>
</organism>
<protein>
    <submittedName>
        <fullName evidence="2">HD domain-containing protein</fullName>
    </submittedName>
</protein>